<keyword evidence="2" id="KW-1185">Reference proteome</keyword>
<comment type="caution">
    <text evidence="1">The sequence shown here is derived from an EMBL/GenBank/DDBJ whole genome shotgun (WGS) entry which is preliminary data.</text>
</comment>
<dbReference type="Proteomes" id="UP001595907">
    <property type="component" value="Unassembled WGS sequence"/>
</dbReference>
<dbReference type="InterPro" id="IPR010321">
    <property type="entry name" value="DUF922"/>
</dbReference>
<accession>A0ABV8QX92</accession>
<reference evidence="2" key="1">
    <citation type="journal article" date="2019" name="Int. J. Syst. Evol. Microbiol.">
        <title>The Global Catalogue of Microorganisms (GCM) 10K type strain sequencing project: providing services to taxonomists for standard genome sequencing and annotation.</title>
        <authorList>
            <consortium name="The Broad Institute Genomics Platform"/>
            <consortium name="The Broad Institute Genome Sequencing Center for Infectious Disease"/>
            <person name="Wu L."/>
            <person name="Ma J."/>
        </authorList>
    </citation>
    <scope>NUCLEOTIDE SEQUENCE [LARGE SCALE GENOMIC DNA]</scope>
    <source>
        <strain evidence="2">CECT 8289</strain>
    </source>
</reference>
<name>A0ABV8QX92_9BACT</name>
<proteinExistence type="predicted"/>
<dbReference type="Pfam" id="PF06037">
    <property type="entry name" value="DUF922"/>
    <property type="match status" value="1"/>
</dbReference>
<evidence type="ECO:0000313" key="1">
    <source>
        <dbReference type="EMBL" id="MFC4263674.1"/>
    </source>
</evidence>
<sequence>MAQFTTNVYWTEQTDMNSKDVIYYSKNKPLQWPDFKGTPPPPSQVAAITASGFGYKADMKSVNGKGQINVAVYCYFSKGKSWVRPNKMTTYILTHEQHHFDATYLAAKMFIDKVKSLNLDGDNFNEALKRLYKQCCDTMNKLQQDYDGQTMNGQNETQQQKWNRFFDERIALVTK</sequence>
<dbReference type="EMBL" id="JBHSCZ010000003">
    <property type="protein sequence ID" value="MFC4263674.1"/>
    <property type="molecule type" value="Genomic_DNA"/>
</dbReference>
<organism evidence="1 2">
    <name type="scientific">Ferruginibacter yonginensis</name>
    <dbReference type="NCBI Taxonomy" id="1310416"/>
    <lineage>
        <taxon>Bacteria</taxon>
        <taxon>Pseudomonadati</taxon>
        <taxon>Bacteroidota</taxon>
        <taxon>Chitinophagia</taxon>
        <taxon>Chitinophagales</taxon>
        <taxon>Chitinophagaceae</taxon>
        <taxon>Ferruginibacter</taxon>
    </lineage>
</organism>
<evidence type="ECO:0000313" key="2">
    <source>
        <dbReference type="Proteomes" id="UP001595907"/>
    </source>
</evidence>
<evidence type="ECO:0008006" key="3">
    <source>
        <dbReference type="Google" id="ProtNLM"/>
    </source>
</evidence>
<dbReference type="RefSeq" id="WP_379710584.1">
    <property type="nucleotide sequence ID" value="NZ_JBHSCZ010000003.1"/>
</dbReference>
<protein>
    <recommendedName>
        <fullName evidence="3">DUF922 domain-containing protein</fullName>
    </recommendedName>
</protein>
<gene>
    <name evidence="1" type="ORF">ACFOWM_12335</name>
</gene>